<dbReference type="SUPFAM" id="SSF51126">
    <property type="entry name" value="Pectin lyase-like"/>
    <property type="match status" value="1"/>
</dbReference>
<dbReference type="Gene3D" id="2.40.30.20">
    <property type="match status" value="2"/>
</dbReference>
<keyword evidence="7" id="KW-1185">Reference proteome</keyword>
<dbReference type="GO" id="GO:0007229">
    <property type="term" value="P:integrin-mediated signaling pathway"/>
    <property type="evidence" value="ECO:0007669"/>
    <property type="project" value="UniProtKB-KW"/>
</dbReference>
<dbReference type="NCBIfam" id="TIGR01965">
    <property type="entry name" value="VCBS_repeat"/>
    <property type="match status" value="1"/>
</dbReference>
<evidence type="ECO:0000259" key="5">
    <source>
        <dbReference type="PROSITE" id="PS51841"/>
    </source>
</evidence>
<keyword evidence="6" id="KW-0401">Integrin</keyword>
<dbReference type="Pfam" id="PF14312">
    <property type="entry name" value="FG-GAP_2"/>
    <property type="match status" value="5"/>
</dbReference>
<dbReference type="InterPro" id="IPR023366">
    <property type="entry name" value="ATP_synth_asu-like_sf"/>
</dbReference>
<dbReference type="InterPro" id="IPR006644">
    <property type="entry name" value="Cadg"/>
</dbReference>
<dbReference type="PANTHER" id="PTHR36220">
    <property type="entry name" value="UNNAMED PRODUCT"/>
    <property type="match status" value="1"/>
</dbReference>
<keyword evidence="2" id="KW-0677">Repeat</keyword>
<dbReference type="PROSITE" id="PS51470">
    <property type="entry name" value="FG_GAP"/>
    <property type="match status" value="1"/>
</dbReference>
<reference evidence="6 7" key="1">
    <citation type="submission" date="2021-06" db="EMBL/GenBank/DDBJ databases">
        <title>Complete genome of Haloferula helveola possessing various polysaccharide degrading enzymes.</title>
        <authorList>
            <person name="Takami H."/>
            <person name="Huang C."/>
            <person name="Hamasaki K."/>
        </authorList>
    </citation>
    <scope>NUCLEOTIDE SEQUENCE [LARGE SCALE GENOMIC DNA]</scope>
    <source>
        <strain evidence="6 7">CN-1</strain>
    </source>
</reference>
<dbReference type="InterPro" id="IPR010221">
    <property type="entry name" value="VCBS_dom"/>
</dbReference>
<keyword evidence="3" id="KW-0325">Glycoprotein</keyword>
<dbReference type="SUPFAM" id="SSF49313">
    <property type="entry name" value="Cadherin-like"/>
    <property type="match status" value="1"/>
</dbReference>
<dbReference type="InterPro" id="IPR015919">
    <property type="entry name" value="Cadherin-like_sf"/>
</dbReference>
<dbReference type="InterPro" id="IPR059226">
    <property type="entry name" value="Choice_anch_Q_dom"/>
</dbReference>
<feature type="signal peptide" evidence="4">
    <location>
        <begin position="1"/>
        <end position="25"/>
    </location>
</feature>
<dbReference type="SMART" id="SM00191">
    <property type="entry name" value="Int_alpha"/>
    <property type="match status" value="5"/>
</dbReference>
<proteinExistence type="predicted"/>
<dbReference type="NCBIfam" id="NF012211">
    <property type="entry name" value="tand_rpt_95"/>
    <property type="match status" value="1"/>
</dbReference>
<dbReference type="InterPro" id="IPR013519">
    <property type="entry name" value="Int_alpha_beta-p"/>
</dbReference>
<dbReference type="Gene3D" id="2.130.10.130">
    <property type="entry name" value="Integrin alpha, N-terminal"/>
    <property type="match status" value="2"/>
</dbReference>
<dbReference type="PROSITE" id="PS51841">
    <property type="entry name" value="LTD"/>
    <property type="match status" value="1"/>
</dbReference>
<evidence type="ECO:0000256" key="1">
    <source>
        <dbReference type="ARBA" id="ARBA00022729"/>
    </source>
</evidence>
<evidence type="ECO:0000256" key="2">
    <source>
        <dbReference type="ARBA" id="ARBA00022737"/>
    </source>
</evidence>
<feature type="chain" id="PRO_5045035610" evidence="4">
    <location>
        <begin position="26"/>
        <end position="4162"/>
    </location>
</feature>
<evidence type="ECO:0000313" key="7">
    <source>
        <dbReference type="Proteomes" id="UP001374893"/>
    </source>
</evidence>
<accession>A0ABM7RB50</accession>
<dbReference type="SMART" id="SM00736">
    <property type="entry name" value="CADG"/>
    <property type="match status" value="1"/>
</dbReference>
<dbReference type="RefSeq" id="WP_338689869.1">
    <property type="nucleotide sequence ID" value="NZ_AP024702.1"/>
</dbReference>
<evidence type="ECO:0000256" key="3">
    <source>
        <dbReference type="ARBA" id="ARBA00023180"/>
    </source>
</evidence>
<dbReference type="EMBL" id="AP024702">
    <property type="protein sequence ID" value="BCX47598.1"/>
    <property type="molecule type" value="Genomic_DNA"/>
</dbReference>
<dbReference type="Pfam" id="PF05345">
    <property type="entry name" value="He_PIG"/>
    <property type="match status" value="1"/>
</dbReference>
<dbReference type="InterPro" id="IPR011050">
    <property type="entry name" value="Pectin_lyase_fold/virulence"/>
</dbReference>
<dbReference type="InterPro" id="IPR028994">
    <property type="entry name" value="Integrin_alpha_N"/>
</dbReference>
<dbReference type="Gene3D" id="2.60.40.10">
    <property type="entry name" value="Immunoglobulins"/>
    <property type="match status" value="1"/>
</dbReference>
<dbReference type="InterPro" id="IPR013517">
    <property type="entry name" value="FG-GAP"/>
</dbReference>
<dbReference type="NCBIfam" id="NF041518">
    <property type="entry name" value="choice_anch_Q"/>
    <property type="match status" value="1"/>
</dbReference>
<dbReference type="PANTHER" id="PTHR36220:SF1">
    <property type="entry name" value="GAMMA TUBULIN COMPLEX COMPONENT C-TERMINAL DOMAIN-CONTAINING PROTEIN"/>
    <property type="match status" value="1"/>
</dbReference>
<organism evidence="6 7">
    <name type="scientific">Haloferula helveola</name>
    <dbReference type="NCBI Taxonomy" id="490095"/>
    <lineage>
        <taxon>Bacteria</taxon>
        <taxon>Pseudomonadati</taxon>
        <taxon>Verrucomicrobiota</taxon>
        <taxon>Verrucomicrobiia</taxon>
        <taxon>Verrucomicrobiales</taxon>
        <taxon>Verrucomicrobiaceae</taxon>
        <taxon>Haloferula</taxon>
    </lineage>
</organism>
<dbReference type="InterPro" id="IPR013783">
    <property type="entry name" value="Ig-like_fold"/>
</dbReference>
<dbReference type="SUPFAM" id="SSF69318">
    <property type="entry name" value="Integrin alpha N-terminal domain"/>
    <property type="match status" value="1"/>
</dbReference>
<dbReference type="Gene3D" id="2.60.40.3440">
    <property type="match status" value="4"/>
</dbReference>
<gene>
    <name evidence="6" type="ORF">HAHE_15060</name>
</gene>
<protein>
    <submittedName>
        <fullName evidence="6">Integrin alphabeta-propellor repeat protein</fullName>
    </submittedName>
</protein>
<dbReference type="Pfam" id="PF17963">
    <property type="entry name" value="Big_9"/>
    <property type="match status" value="8"/>
</dbReference>
<feature type="domain" description="LTD" evidence="5">
    <location>
        <begin position="1268"/>
        <end position="1394"/>
    </location>
</feature>
<sequence>MEPKSRTLLTLACLTLVGLMGRAEAANPTLTTISDLPGAVEDTPFVISHALLLAASDADDADTGSATLQFRFKSDQAGTLRDGSNAVVGNNDTLGPGESWTWTPDTNDNGTIAAFKVRAYDGSGQSNADVQVSIIVAAVNDPPVFNSISVLNGANEDNPTTISHADLVAATSITDPDDTTFDFVFKGISSGILTLPGGAPVILNQTLSSGQSWVWTPATNANGELSAFSIRISDGDDESTGQKVVEVQVDPVNDPPDFDFAAPVLPAVDEDAPAQTVNDWAINITTGAANESDDLTFVRTSAASSLFSVQPAIDENGVLTFTPAPNENGNAIVTFKLTDDGGTANGGDDESAEKSFTIVVNAIPDKPVIGGTIGVGGTDGGSSADPLSDASTGDGLPGEDFLVFNTLTVTDVDDNKPTAESLDLTVTISKDSDQYGIFSIAGWTETEDANNYYFTLNNQTVANAQTALRTAVFQPAPNAQPVDIYSFSVEVDIVDDYALSATPLSGSLYVESVNDPVEITATVSPDTITDAGLWRPFRLNVFDPDPGETFELTMSETSPTSRGTLTLPSDPITGDAAALVAGIQDVAFAPVQQSMLVTATFDVEITEVHPDASKESPETESVTLNITFDNDAPQLSGVNTELIRVTDDPQNDPVSPFATVTISDADPGQEITVNIELDDAAKGSLSGPFDVGNPGRITGTAAEVTDKLRQVTFEPTSGRSRDGGSETVILTLIVSDGGSTLTNDQTRVEVTSVNGVPLVQWDVLAEGNAAGSFPLQSSPALIAPFPYIDPDLVANPEGLEVTASLPFEKVDISDDGELVVTVAIDDPAKGTFLASSLGGFAETAAGSGIFTMTGTPATIEADLEDIIYVPSDSYLFPPGEPGRTNFSISAADAVLNVTSRILPIVLISDSRNFLVTTVLDDPTVPGTLRHALVHAKNNDVITFALATYPAVIRLSSLYGDSGTMVLDRHLTFRGPGADKLTITGDTNANGNTDSGDVQLMQVLATVRIKGVKLARGFGLTGGAAAVGRIDSDTRPGELILEDCVISNCLASQWGGAIDVYEGSLTARRCVFEGNRLNVSSGLGGGAVSLYTDEICTFENCTFTGNNQGSPTGYGGGAIYVENFTASQLFQTWITHCTFAANLDAADKGSSIHSNVANTRVLLTNTIFNDGSARNLQVAGSGEIVSVGGNLSDDNTATTLIQGGTPQQVYLLSQPTDQRAVNPLLGPLEPIEGPSMGYRLLTGSPAIGMALPDVLMLDQRGVFRSGGSDSGAVDASALGRMLIHEIFVSEDDRELEFIEFFNPRDQGPVDLAGYQVRVNGIVRHTFSSLVVQPGFGVVLAGETGEVSPDDVPAITVAGSNTPLVLAPAIDDDGDPGDGGPDDEDGIVDGNVTVGGVVVGDIDADGDDDDDGGLGLPERGTIELLAPTSSGLRVVESVSYVAIFANSADLTTNLDYSTDSITLAPQGQGAAFVPNSVILAGQGNGVDLGFTGSPISPGADATGTPFGEPNARPFAVADRFEINEDDLAILDVVGNDVDADGTDILFVVDLDTALTPAPLLGDAPSLITLLGAPVDVDPVATPLRGERLIYNPRTTFNSLPAGARVTDTFAYSIIDVGGGPVSDYDEDGGTGNTLVIAPSHRLLDGDDIEISGCDVPEYNGPHTITYVDEDSFIIPEPFNSTASISPTGYGQWLADDPRTPTDRSQNLVEVIILGRNDPPEPVADSGIVTDEDSVLRIFGDRQAGDAVPSLDTDVLYPMPRSVEPVGILRNDDDPDSNDKPFTQLSIVGVCQVTEISAFSGVDGESPVTVSSTGHGLADGDIILISGYNGHPSYNTYHEVTVVDGDSFTIPITFVEEDPPLLEDPMALWTQLDDTNRFQTESLKGATVLLEIRADRTLTNIVYNARSSTELNTLADGESTVDTFYYAVEDTSGAVSVAKISVSVDGVNDAPVPTDDPPGLVVLDPFVPGGSSLPETAGNSTVLYTLPVPGSPGMVNVTVQPPGVDASQFVVIPGVDWTTEDLALPLPSSRFLDNDGEVDGTDVLTLTIGPGQDTSLLDADISLNGDASVLTYDPTGSDQLQALAFKERVIDVVTVGVFDGIATVPTSFIVVVEGRNDSPVAADAGYTVDERTLLTVGPPGLIDNGTEIDQNVTLPDNRKFLLPQEDLGTTVFGARVDYILEPREGLITGFAAVGMDPNVTLVESNDHGLQTGEEVQLPSSDVLTGQYLVTRVDDHTFTIPVPFDAAFAALGGSWRVLASTFLYDPRASVFAGPTGEPSFTLQGLGEGQSYVDTFEYTILDGSHLFANDDIYRIEVDTTDIQLKVLDNDASLDGIATSRTIVSVGPPSAGGTVSIELPALPGEEASLIYTPETGFVGDEVFTYTIEDDLGNRDTALVTARVTIDRLNGNLRANPDAFTVAAGQTPLLSVLANDSIIPATGDPLTLDSISVLPDAGGTAVVEGGRVRYTPDPGATVFPYTETFSYVMSGGGTATAETTVNVLVVEQILNLRDDSFGVPAGSSGVTLNVLENDNVLPGNGEDLEIVSTTVPTAGTVTIVNGDALSYSPPAGFLGTATFSYTAEDGFGGSGTAMVTVNVGYLTTNPDIFAIPFDDSGTAADDGDIDLDVLANDSVLQGGLGGLTITGVTPVNSVVADALGEMNPAGDNLSLVFTREEDAVGQADFEYTVSDSSGRTATGLVTVVVISGGVRASSDYFTVQTDSTENELTILSNDLRLSILPGSLSIASIGTGPDAPDQGGTVEISADFQRLVYTPAPGFQGTESFTYTTTDGDDSDTARVSVRVTPGAMVAADDDFLVFRGSTDNRLAVLLNDRVIPDGGQLLFITATGLDAGNLSNPPNRGTLSIIEGGAALSYTPSPDNTVFPYTETFTYEISSGGTARAEGLITLEVVDREGVRDLETNNDIFTVRSDTPGTELPVLANDSVLPASAEDWAITQVSPPTVNVCSNFLFMPSDFLDPDDFADTLAAQATDLTVFLWANISPASQGLLTDPGASDADLQDALAVEFNTLIQGGSSIYDATRFGGVALRTATQALIDQGATGDSLVVLNRMLLEDAFPAEIRRAPGGGAVQIVSNTLVYTPVPGFVGTVRFFYDVSDGLGGTGTAEVIVKVGDVSVSDDFYTVLAGEGPVSLDVTANDGVRRTSFPAVPDPAQADFTLTALQPVTVDPLAAGTAMVVDGEVEFVPDAGFTGIAMLTYWVEDDGSCTYPGTAYVDVRSPLEDESTAEVSVTVTGINDEPMLLDADPSAIDDTMQNNPFASATVIEWDEQRQQIVTLTITYDPIRGTLIGDFTEVSPGVLQFIGTAEEITAALRALVFTPTINRIPVGTTEDTLFSVSMDDGFVATPVVVDTAVVTVTPVNDPPVLTGTVASQPLYQYSWMYPFSGVDINDVDDLGLQNQTVTVQIDDPIKGQLTELGGFVETVPGTYVVSGTPAAVSTAIRGLLFTPTPADRVTPGAPEVAQFTISVDDGFAPPVVDASTSVVVLHGQVDKLLPLDGTGADQSEQNSDYGNTVAISGDTLAVGSPFRDGVANNEGRVFVYERNSGTGLPWGQVAELTASDAAGGDQFGDAVGIDGDWMVVGAPGEDTSGGNTGAVYVFQRDSVNPNAWSEVAKLLPPTVNGSGGDGFGSAVAIDGDTILVGSPFANLPGAPRSGRAFVFRRILGTWTAGETLIAADNRVNNAFPNDSERFGASVDLEGDTAVVGSPRANLSGTSTDWDYGAVYVFTRTAFADAFTEQTRLDEFSDPDGQSYSGFGYSVSLSGDRLAIGIYSGGSPVGNFKPGRARIHERNQDGPNQWGLVQKFTPFNGGPSTHFGHAVAVSGDLLMIGSPGADQGSLEPRGAVDVYRFGDGGVPTWSQIDRFMPGAEGADDRFGHSLAFDGFTGVSGAIFDGVNPLLAPTAGSAYVYQFQYDLGPRLVMPPTDLMAEQNELFEFILPAETFRDPIYIDDLIIGVELSDGSPLPVDGWLSFDPVTGTFSGTPTAAERRDYALVLYAVNPLGTRFTSGVFNITVAVSDDLQAAYDIWVATQFPPGVLNDPGQEATVWGMNANPDGDGPNILDMLFGTSATTWDPPQMTFVKVDPSGGELTFPLSDGMPPGTWRVQWSLDLVTWFDTDVSYTFGPSVLGVRETIALVDPPGNPIRLFVRIVTD</sequence>
<dbReference type="InterPro" id="IPR001322">
    <property type="entry name" value="Lamin_tail_dom"/>
</dbReference>
<evidence type="ECO:0000256" key="4">
    <source>
        <dbReference type="SAM" id="SignalP"/>
    </source>
</evidence>
<evidence type="ECO:0000313" key="6">
    <source>
        <dbReference type="EMBL" id="BCX47598.1"/>
    </source>
</evidence>
<dbReference type="Proteomes" id="UP001374893">
    <property type="component" value="Chromosome"/>
</dbReference>
<keyword evidence="1 4" id="KW-0732">Signal</keyword>
<name>A0ABM7RB50_9BACT</name>